<evidence type="ECO:0000256" key="4">
    <source>
        <dbReference type="ARBA" id="ARBA00022500"/>
    </source>
</evidence>
<evidence type="ECO:0000256" key="1">
    <source>
        <dbReference type="ARBA" id="ARBA00004496"/>
    </source>
</evidence>
<dbReference type="PANTHER" id="PTHR22617:SF23">
    <property type="entry name" value="CHEMOTAXIS PROTEIN CHEW"/>
    <property type="match status" value="1"/>
</dbReference>
<dbReference type="Proteomes" id="UP000215509">
    <property type="component" value="Unassembled WGS sequence"/>
</dbReference>
<organism evidence="6 7">
    <name type="scientific">Paenibacillus rigui</name>
    <dbReference type="NCBI Taxonomy" id="554312"/>
    <lineage>
        <taxon>Bacteria</taxon>
        <taxon>Bacillati</taxon>
        <taxon>Bacillota</taxon>
        <taxon>Bacilli</taxon>
        <taxon>Bacillales</taxon>
        <taxon>Paenibacillaceae</taxon>
        <taxon>Paenibacillus</taxon>
    </lineage>
</organism>
<gene>
    <name evidence="6" type="ORF">CF651_19490</name>
</gene>
<sequence length="153" mass="17176">MGEEIKVIVFALAHEEYGVEVERVRTIERMQPMTRVPKTPEFVKGVINLRGVVTPVIDLRGRFGFAESEYTDNTRIIIVAVKDIEVGLIVDSANDVIDVDTDCIDDPPEIVGGIKAKYLRGIAKISEERLLILLNLEEVLNKSEIIQLESLEE</sequence>
<dbReference type="SUPFAM" id="SSF50341">
    <property type="entry name" value="CheW-like"/>
    <property type="match status" value="1"/>
</dbReference>
<comment type="subcellular location">
    <subcellularLocation>
        <location evidence="1">Cytoplasm</location>
    </subcellularLocation>
</comment>
<dbReference type="PROSITE" id="PS50851">
    <property type="entry name" value="CHEW"/>
    <property type="match status" value="1"/>
</dbReference>
<comment type="caution">
    <text evidence="6">The sequence shown here is derived from an EMBL/GenBank/DDBJ whole genome shotgun (WGS) entry which is preliminary data.</text>
</comment>
<evidence type="ECO:0000256" key="2">
    <source>
        <dbReference type="ARBA" id="ARBA00021483"/>
    </source>
</evidence>
<dbReference type="AlphaFoldDB" id="A0A229UP64"/>
<keyword evidence="4" id="KW-0145">Chemotaxis</keyword>
<proteinExistence type="predicted"/>
<evidence type="ECO:0000259" key="5">
    <source>
        <dbReference type="PROSITE" id="PS50851"/>
    </source>
</evidence>
<evidence type="ECO:0000256" key="3">
    <source>
        <dbReference type="ARBA" id="ARBA00022490"/>
    </source>
</evidence>
<protein>
    <recommendedName>
        <fullName evidence="2">Chemotaxis protein CheW</fullName>
    </recommendedName>
</protein>
<name>A0A229UP64_9BACL</name>
<keyword evidence="3" id="KW-0963">Cytoplasm</keyword>
<dbReference type="OrthoDB" id="9794382at2"/>
<feature type="domain" description="CheW-like" evidence="5">
    <location>
        <begin position="4"/>
        <end position="145"/>
    </location>
</feature>
<evidence type="ECO:0000313" key="7">
    <source>
        <dbReference type="Proteomes" id="UP000215509"/>
    </source>
</evidence>
<dbReference type="Gene3D" id="2.40.50.180">
    <property type="entry name" value="CheA-289, Domain 4"/>
    <property type="match status" value="1"/>
</dbReference>
<dbReference type="EMBL" id="NMQW01000027">
    <property type="protein sequence ID" value="OXM84689.1"/>
    <property type="molecule type" value="Genomic_DNA"/>
</dbReference>
<dbReference type="GO" id="GO:0005829">
    <property type="term" value="C:cytosol"/>
    <property type="evidence" value="ECO:0007669"/>
    <property type="project" value="TreeGrafter"/>
</dbReference>
<evidence type="ECO:0000313" key="6">
    <source>
        <dbReference type="EMBL" id="OXM84689.1"/>
    </source>
</evidence>
<dbReference type="CDD" id="cd00732">
    <property type="entry name" value="CheW"/>
    <property type="match status" value="1"/>
</dbReference>
<dbReference type="InterPro" id="IPR002545">
    <property type="entry name" value="CheW-lke_dom"/>
</dbReference>
<dbReference type="GO" id="GO:0007165">
    <property type="term" value="P:signal transduction"/>
    <property type="evidence" value="ECO:0007669"/>
    <property type="project" value="InterPro"/>
</dbReference>
<dbReference type="Pfam" id="PF01584">
    <property type="entry name" value="CheW"/>
    <property type="match status" value="1"/>
</dbReference>
<dbReference type="Gene3D" id="2.30.30.40">
    <property type="entry name" value="SH3 Domains"/>
    <property type="match status" value="1"/>
</dbReference>
<dbReference type="SMART" id="SM00260">
    <property type="entry name" value="CheW"/>
    <property type="match status" value="1"/>
</dbReference>
<dbReference type="InterPro" id="IPR036061">
    <property type="entry name" value="CheW-like_dom_sf"/>
</dbReference>
<dbReference type="RefSeq" id="WP_094016544.1">
    <property type="nucleotide sequence ID" value="NZ_NMQW01000027.1"/>
</dbReference>
<reference evidence="6 7" key="1">
    <citation type="submission" date="2017-07" db="EMBL/GenBank/DDBJ databases">
        <title>Genome sequencing and assembly of Paenibacillus rigui.</title>
        <authorList>
            <person name="Mayilraj S."/>
        </authorList>
    </citation>
    <scope>NUCLEOTIDE SEQUENCE [LARGE SCALE GENOMIC DNA]</scope>
    <source>
        <strain evidence="6 7">JCM 16352</strain>
    </source>
</reference>
<dbReference type="FunFam" id="2.40.50.180:FF:000002">
    <property type="entry name" value="Chemotaxis protein CheW"/>
    <property type="match status" value="1"/>
</dbReference>
<dbReference type="InterPro" id="IPR039315">
    <property type="entry name" value="CheW"/>
</dbReference>
<accession>A0A229UP64</accession>
<dbReference type="PANTHER" id="PTHR22617">
    <property type="entry name" value="CHEMOTAXIS SENSOR HISTIDINE KINASE-RELATED"/>
    <property type="match status" value="1"/>
</dbReference>
<keyword evidence="7" id="KW-1185">Reference proteome</keyword>
<dbReference type="GO" id="GO:0006935">
    <property type="term" value="P:chemotaxis"/>
    <property type="evidence" value="ECO:0007669"/>
    <property type="project" value="UniProtKB-KW"/>
</dbReference>